<dbReference type="EMBL" id="JAMSHJ010000003">
    <property type="protein sequence ID" value="KAI5429718.1"/>
    <property type="molecule type" value="Genomic_DNA"/>
</dbReference>
<gene>
    <name evidence="1" type="ORF">KIW84_034336</name>
</gene>
<proteinExistence type="predicted"/>
<dbReference type="AlphaFoldDB" id="A0A9D4XY76"/>
<sequence>MTSICHEDGTILYNQDEIGMEILGFYGNLMGKANEDLIGIDLVAMKGGPQLANDQRSVLVRPISEHEILQALKDIGDLKAPCVNGFGAKFFKVSRHIIKQDVIAAVIE</sequence>
<accession>A0A9D4XY76</accession>
<reference evidence="1 2" key="1">
    <citation type="journal article" date="2022" name="Nat. Genet.">
        <title>Improved pea reference genome and pan-genome highlight genomic features and evolutionary characteristics.</title>
        <authorList>
            <person name="Yang T."/>
            <person name="Liu R."/>
            <person name="Luo Y."/>
            <person name="Hu S."/>
            <person name="Wang D."/>
            <person name="Wang C."/>
            <person name="Pandey M.K."/>
            <person name="Ge S."/>
            <person name="Xu Q."/>
            <person name="Li N."/>
            <person name="Li G."/>
            <person name="Huang Y."/>
            <person name="Saxena R.K."/>
            <person name="Ji Y."/>
            <person name="Li M."/>
            <person name="Yan X."/>
            <person name="He Y."/>
            <person name="Liu Y."/>
            <person name="Wang X."/>
            <person name="Xiang C."/>
            <person name="Varshney R.K."/>
            <person name="Ding H."/>
            <person name="Gao S."/>
            <person name="Zong X."/>
        </authorList>
    </citation>
    <scope>NUCLEOTIDE SEQUENCE [LARGE SCALE GENOMIC DNA]</scope>
    <source>
        <strain evidence="1 2">cv. Zhongwan 6</strain>
    </source>
</reference>
<evidence type="ECO:0000313" key="2">
    <source>
        <dbReference type="Proteomes" id="UP001058974"/>
    </source>
</evidence>
<keyword evidence="2" id="KW-1185">Reference proteome</keyword>
<dbReference type="Gramene" id="Psat03G0433600-T1">
    <property type="protein sequence ID" value="KAI5429718.1"/>
    <property type="gene ID" value="KIW84_034336"/>
</dbReference>
<name>A0A9D4XY76_PEA</name>
<comment type="caution">
    <text evidence="1">The sequence shown here is derived from an EMBL/GenBank/DDBJ whole genome shotgun (WGS) entry which is preliminary data.</text>
</comment>
<evidence type="ECO:0000313" key="1">
    <source>
        <dbReference type="EMBL" id="KAI5429718.1"/>
    </source>
</evidence>
<protein>
    <submittedName>
        <fullName evidence="1">Uncharacterized protein</fullName>
    </submittedName>
</protein>
<organism evidence="1 2">
    <name type="scientific">Pisum sativum</name>
    <name type="common">Garden pea</name>
    <name type="synonym">Lathyrus oleraceus</name>
    <dbReference type="NCBI Taxonomy" id="3888"/>
    <lineage>
        <taxon>Eukaryota</taxon>
        <taxon>Viridiplantae</taxon>
        <taxon>Streptophyta</taxon>
        <taxon>Embryophyta</taxon>
        <taxon>Tracheophyta</taxon>
        <taxon>Spermatophyta</taxon>
        <taxon>Magnoliopsida</taxon>
        <taxon>eudicotyledons</taxon>
        <taxon>Gunneridae</taxon>
        <taxon>Pentapetalae</taxon>
        <taxon>rosids</taxon>
        <taxon>fabids</taxon>
        <taxon>Fabales</taxon>
        <taxon>Fabaceae</taxon>
        <taxon>Papilionoideae</taxon>
        <taxon>50 kb inversion clade</taxon>
        <taxon>NPAAA clade</taxon>
        <taxon>Hologalegina</taxon>
        <taxon>IRL clade</taxon>
        <taxon>Fabeae</taxon>
        <taxon>Lathyrus</taxon>
    </lineage>
</organism>
<dbReference type="Proteomes" id="UP001058974">
    <property type="component" value="Chromosome 3"/>
</dbReference>